<reference evidence="2 3" key="1">
    <citation type="submission" date="2024-03" db="EMBL/GenBank/DDBJ databases">
        <title>Human intestinal bacterial collection.</title>
        <authorList>
            <person name="Pauvert C."/>
            <person name="Hitch T.C.A."/>
            <person name="Clavel T."/>
        </authorList>
    </citation>
    <scope>NUCLEOTIDE SEQUENCE [LARGE SCALE GENOMIC DNA]</scope>
    <source>
        <strain evidence="2 3">CLA-JM-H10</strain>
    </source>
</reference>
<evidence type="ECO:0000313" key="2">
    <source>
        <dbReference type="EMBL" id="MEQ2533556.1"/>
    </source>
</evidence>
<evidence type="ECO:0000313" key="3">
    <source>
        <dbReference type="Proteomes" id="UP001480973"/>
    </source>
</evidence>
<name>A0ABV1GJV4_9FIRM</name>
<protein>
    <submittedName>
        <fullName evidence="2">Uncharacterized protein</fullName>
    </submittedName>
</protein>
<dbReference type="Proteomes" id="UP001480973">
    <property type="component" value="Unassembled WGS sequence"/>
</dbReference>
<accession>A0ABV1GJV4</accession>
<gene>
    <name evidence="2" type="ORF">WMO38_00340</name>
</gene>
<evidence type="ECO:0000256" key="1">
    <source>
        <dbReference type="SAM" id="Phobius"/>
    </source>
</evidence>
<keyword evidence="1" id="KW-0812">Transmembrane</keyword>
<sequence>MDIEKYLKKEKLEKSVSNLKANDWVKQKILDESKDTDYEKWLFSLERKSLVKKNIKIVIAMSIVVAFLILLMLYTVLSNRFMDKLVQSDNYITLEYNPDTKIYSFNGIINHKNINLTCGKKWYYVTGRDFMRMYYTDGNECDAIPEFVYEYWLIRYIFIAAALLAAIFIIYRSLIKILNIRRIYYMPFGDYDSSNNSMDLLGMQANKDMYEDMGTNSKNSDREFKKSKTKKKVDVKKIVIVVIIVAACLAAFFARKVYTRNYYTQEYTAGTKGIKGNVNVSKFTDVSEDFAIGANSNGYAVFKNPSKAFKTFEKMYADDIQSLKDEFGLKDFNKKTYHDYMTYGWQSNVGTDEKKQNKKFISSFLDIYENSEWR</sequence>
<dbReference type="EMBL" id="JBBMES010000001">
    <property type="protein sequence ID" value="MEQ2533556.1"/>
    <property type="molecule type" value="Genomic_DNA"/>
</dbReference>
<feature type="transmembrane region" description="Helical" evidence="1">
    <location>
        <begin position="153"/>
        <end position="174"/>
    </location>
</feature>
<comment type="caution">
    <text evidence="2">The sequence shown here is derived from an EMBL/GenBank/DDBJ whole genome shotgun (WGS) entry which is preliminary data.</text>
</comment>
<keyword evidence="3" id="KW-1185">Reference proteome</keyword>
<organism evidence="2 3">
    <name type="scientific">Lachnospira intestinalis</name>
    <dbReference type="NCBI Taxonomy" id="3133158"/>
    <lineage>
        <taxon>Bacteria</taxon>
        <taxon>Bacillati</taxon>
        <taxon>Bacillota</taxon>
        <taxon>Clostridia</taxon>
        <taxon>Lachnospirales</taxon>
        <taxon>Lachnospiraceae</taxon>
        <taxon>Lachnospira</taxon>
    </lineage>
</organism>
<feature type="transmembrane region" description="Helical" evidence="1">
    <location>
        <begin position="57"/>
        <end position="77"/>
    </location>
</feature>
<feature type="transmembrane region" description="Helical" evidence="1">
    <location>
        <begin position="235"/>
        <end position="254"/>
    </location>
</feature>
<keyword evidence="1" id="KW-1133">Transmembrane helix</keyword>
<proteinExistence type="predicted"/>
<keyword evidence="1" id="KW-0472">Membrane</keyword>